<dbReference type="SUPFAM" id="SSF109854">
    <property type="entry name" value="DinB/YfiT-like putative metalloenzymes"/>
    <property type="match status" value="1"/>
</dbReference>
<dbReference type="InterPro" id="IPR034660">
    <property type="entry name" value="DinB/YfiT-like"/>
</dbReference>
<dbReference type="OrthoDB" id="9793216at2"/>
<comment type="caution">
    <text evidence="2">The sequence shown here is derived from an EMBL/GenBank/DDBJ whole genome shotgun (WGS) entry which is preliminary data.</text>
</comment>
<evidence type="ECO:0000313" key="3">
    <source>
        <dbReference type="Proteomes" id="UP000318815"/>
    </source>
</evidence>
<dbReference type="Proteomes" id="UP000318815">
    <property type="component" value="Unassembled WGS sequence"/>
</dbReference>
<feature type="domain" description="DinB-like" evidence="1">
    <location>
        <begin position="34"/>
        <end position="164"/>
    </location>
</feature>
<dbReference type="AlphaFoldDB" id="A0A5C6LNX0"/>
<gene>
    <name evidence="2" type="ORF">FEF09_22430</name>
</gene>
<proteinExistence type="predicted"/>
<dbReference type="RefSeq" id="WP_146307180.1">
    <property type="nucleotide sequence ID" value="NZ_VOHS01000031.1"/>
</dbReference>
<accession>A0A5C6LNX0</accession>
<dbReference type="Gene3D" id="1.20.120.450">
    <property type="entry name" value="dinb family like domain"/>
    <property type="match status" value="1"/>
</dbReference>
<dbReference type="EMBL" id="VOHS01000031">
    <property type="protein sequence ID" value="TWV96852.1"/>
    <property type="molecule type" value="Genomic_DNA"/>
</dbReference>
<protein>
    <submittedName>
        <fullName evidence="2">DinB family protein</fullName>
    </submittedName>
</protein>
<organism evidence="2 3">
    <name type="scientific">Chitinophaga pinensis</name>
    <dbReference type="NCBI Taxonomy" id="79329"/>
    <lineage>
        <taxon>Bacteria</taxon>
        <taxon>Pseudomonadati</taxon>
        <taxon>Bacteroidota</taxon>
        <taxon>Chitinophagia</taxon>
        <taxon>Chitinophagales</taxon>
        <taxon>Chitinophagaceae</taxon>
        <taxon>Chitinophaga</taxon>
    </lineage>
</organism>
<keyword evidence="3" id="KW-1185">Reference proteome</keyword>
<dbReference type="InterPro" id="IPR024775">
    <property type="entry name" value="DinB-like"/>
</dbReference>
<evidence type="ECO:0000259" key="1">
    <source>
        <dbReference type="Pfam" id="PF12867"/>
    </source>
</evidence>
<name>A0A5C6LNX0_9BACT</name>
<evidence type="ECO:0000313" key="2">
    <source>
        <dbReference type="EMBL" id="TWV96852.1"/>
    </source>
</evidence>
<dbReference type="Pfam" id="PF12867">
    <property type="entry name" value="DinB_2"/>
    <property type="match status" value="1"/>
</dbReference>
<reference evidence="2 3" key="1">
    <citation type="submission" date="2019-08" db="EMBL/GenBank/DDBJ databases">
        <title>Whole genome sequencing of chitin degrading bacteria Chitinophaga pinensis YS16.</title>
        <authorList>
            <person name="Singh R.P."/>
            <person name="Manchanda G."/>
            <person name="Maurya I.K."/>
            <person name="Joshi N.K."/>
            <person name="Srivastava A.K."/>
        </authorList>
    </citation>
    <scope>NUCLEOTIDE SEQUENCE [LARGE SCALE GENOMIC DNA]</scope>
    <source>
        <strain evidence="2 3">YS-16</strain>
    </source>
</reference>
<sequence>MISRPQPGEFVPYQEVYLNCVGDAEVPAIAEELKDSTYAFFTKIPEEKGSYAYAPGKWTIKETLGHMIDTERVFAYRLMCFARGEQQGLPGFEQDDYVPNSFANDRTLQDLANEFRVVRESTIFLLRNLKKEQETVIGTASGKPVSVRTLAYIIPGHELHHLRILKERYLPGLGIQI</sequence>